<organism evidence="1 2">
    <name type="scientific">Nonomuraea zeae</name>
    <dbReference type="NCBI Taxonomy" id="1642303"/>
    <lineage>
        <taxon>Bacteria</taxon>
        <taxon>Bacillati</taxon>
        <taxon>Actinomycetota</taxon>
        <taxon>Actinomycetes</taxon>
        <taxon>Streptosporangiales</taxon>
        <taxon>Streptosporangiaceae</taxon>
        <taxon>Nonomuraea</taxon>
    </lineage>
</organism>
<accession>A0A5S4H041</accession>
<evidence type="ECO:0000313" key="1">
    <source>
        <dbReference type="EMBL" id="TMR38598.1"/>
    </source>
</evidence>
<dbReference type="AlphaFoldDB" id="A0A5S4H041"/>
<name>A0A5S4H041_9ACTN</name>
<comment type="caution">
    <text evidence="1">The sequence shown here is derived from an EMBL/GenBank/DDBJ whole genome shotgun (WGS) entry which is preliminary data.</text>
</comment>
<dbReference type="OrthoDB" id="5167319at2"/>
<gene>
    <name evidence="1" type="ORF">ETD85_04515</name>
</gene>
<dbReference type="EMBL" id="VCKX01000008">
    <property type="protein sequence ID" value="TMR38598.1"/>
    <property type="molecule type" value="Genomic_DNA"/>
</dbReference>
<keyword evidence="2" id="KW-1185">Reference proteome</keyword>
<sequence>MFQARIMRGWLHSPGLAASYLVVSNGPLWRPWMDYLGQYELEGGRADYPYAIFGHDWLAGPPAEWRDQHLDEELWVDRHPPCSCARTGPPAEPRVTPPPHPLRVRACGRCRRT</sequence>
<dbReference type="Proteomes" id="UP000306628">
    <property type="component" value="Unassembled WGS sequence"/>
</dbReference>
<dbReference type="RefSeq" id="WP_138688308.1">
    <property type="nucleotide sequence ID" value="NZ_JBHSAZ010000114.1"/>
</dbReference>
<protein>
    <submittedName>
        <fullName evidence="1">Uncharacterized protein</fullName>
    </submittedName>
</protein>
<evidence type="ECO:0000313" key="2">
    <source>
        <dbReference type="Proteomes" id="UP000306628"/>
    </source>
</evidence>
<reference evidence="1 2" key="1">
    <citation type="submission" date="2019-05" db="EMBL/GenBank/DDBJ databases">
        <title>Draft genome sequence of Nonomuraea zeae DSM 100528.</title>
        <authorList>
            <person name="Saricaoglu S."/>
            <person name="Isik K."/>
        </authorList>
    </citation>
    <scope>NUCLEOTIDE SEQUENCE [LARGE SCALE GENOMIC DNA]</scope>
    <source>
        <strain evidence="1 2">DSM 100528</strain>
    </source>
</reference>
<proteinExistence type="predicted"/>